<gene>
    <name evidence="1" type="ORF">BJ212DRAFT_1409370</name>
</gene>
<proteinExistence type="predicted"/>
<keyword evidence="2" id="KW-1185">Reference proteome</keyword>
<evidence type="ECO:0000313" key="2">
    <source>
        <dbReference type="Proteomes" id="UP000807769"/>
    </source>
</evidence>
<dbReference type="GeneID" id="64631476"/>
<dbReference type="Proteomes" id="UP000807769">
    <property type="component" value="Unassembled WGS sequence"/>
</dbReference>
<comment type="caution">
    <text evidence="1">The sequence shown here is derived from an EMBL/GenBank/DDBJ whole genome shotgun (WGS) entry which is preliminary data.</text>
</comment>
<reference evidence="1" key="1">
    <citation type="journal article" date="2020" name="New Phytol.">
        <title>Comparative genomics reveals dynamic genome evolution in host specialist ectomycorrhizal fungi.</title>
        <authorList>
            <person name="Lofgren L.A."/>
            <person name="Nguyen N.H."/>
            <person name="Vilgalys R."/>
            <person name="Ruytinx J."/>
            <person name="Liao H.L."/>
            <person name="Branco S."/>
            <person name="Kuo A."/>
            <person name="LaButti K."/>
            <person name="Lipzen A."/>
            <person name="Andreopoulos W."/>
            <person name="Pangilinan J."/>
            <person name="Riley R."/>
            <person name="Hundley H."/>
            <person name="Na H."/>
            <person name="Barry K."/>
            <person name="Grigoriev I.V."/>
            <person name="Stajich J.E."/>
            <person name="Kennedy P.G."/>
        </authorList>
    </citation>
    <scope>NUCLEOTIDE SEQUENCE</scope>
    <source>
        <strain evidence="1">MN1</strain>
    </source>
</reference>
<dbReference type="AlphaFoldDB" id="A0A9P7ATK5"/>
<organism evidence="1 2">
    <name type="scientific">Suillus subaureus</name>
    <dbReference type="NCBI Taxonomy" id="48587"/>
    <lineage>
        <taxon>Eukaryota</taxon>
        <taxon>Fungi</taxon>
        <taxon>Dikarya</taxon>
        <taxon>Basidiomycota</taxon>
        <taxon>Agaricomycotina</taxon>
        <taxon>Agaricomycetes</taxon>
        <taxon>Agaricomycetidae</taxon>
        <taxon>Boletales</taxon>
        <taxon>Suillineae</taxon>
        <taxon>Suillaceae</taxon>
        <taxon>Suillus</taxon>
    </lineage>
</organism>
<evidence type="ECO:0000313" key="1">
    <source>
        <dbReference type="EMBL" id="KAG1796113.1"/>
    </source>
</evidence>
<name>A0A9P7ATK5_9AGAM</name>
<dbReference type="EMBL" id="JABBWG010000285">
    <property type="protein sequence ID" value="KAG1796113.1"/>
    <property type="molecule type" value="Genomic_DNA"/>
</dbReference>
<protein>
    <submittedName>
        <fullName evidence="1">Uncharacterized protein</fullName>
    </submittedName>
</protein>
<accession>A0A9P7ATK5</accession>
<dbReference type="RefSeq" id="XP_041185303.1">
    <property type="nucleotide sequence ID" value="XM_041337460.1"/>
</dbReference>
<feature type="non-terminal residue" evidence="1">
    <location>
        <position position="65"/>
    </location>
</feature>
<sequence>MGLSPGIDIVSIDDPRRVARGWILPALDVKAKLLVMESCLPLRMRITVSDVHVTKRQTAVLTYSL</sequence>